<keyword evidence="7" id="KW-1185">Reference proteome</keyword>
<dbReference type="FunFam" id="3.30.160.20:FF:000004">
    <property type="entry name" value="Peptide chain release factor 1"/>
    <property type="match status" value="1"/>
</dbReference>
<dbReference type="Gene3D" id="3.30.70.1660">
    <property type="match status" value="1"/>
</dbReference>
<evidence type="ECO:0000259" key="5">
    <source>
        <dbReference type="PROSITE" id="PS00745"/>
    </source>
</evidence>
<dbReference type="AlphaFoldDB" id="A0AAX4PD03"/>
<protein>
    <submittedName>
        <fullName evidence="6">Peptide chain release factor</fullName>
    </submittedName>
</protein>
<evidence type="ECO:0000256" key="1">
    <source>
        <dbReference type="ARBA" id="ARBA00010835"/>
    </source>
</evidence>
<dbReference type="NCBIfam" id="NF001859">
    <property type="entry name" value="PRK00591.1"/>
    <property type="match status" value="1"/>
</dbReference>
<dbReference type="InterPro" id="IPR005139">
    <property type="entry name" value="PCRF"/>
</dbReference>
<dbReference type="GO" id="GO:0005737">
    <property type="term" value="C:cytoplasm"/>
    <property type="evidence" value="ECO:0007669"/>
    <property type="project" value="UniProtKB-ARBA"/>
</dbReference>
<dbReference type="Pfam" id="PF00472">
    <property type="entry name" value="RF-1"/>
    <property type="match status" value="1"/>
</dbReference>
<dbReference type="Pfam" id="PF03462">
    <property type="entry name" value="PCRF"/>
    <property type="match status" value="1"/>
</dbReference>
<evidence type="ECO:0000256" key="2">
    <source>
        <dbReference type="ARBA" id="ARBA00022481"/>
    </source>
</evidence>
<dbReference type="PANTHER" id="PTHR43804">
    <property type="entry name" value="LD18447P"/>
    <property type="match status" value="1"/>
</dbReference>
<accession>A0AAX4PD03</accession>
<dbReference type="FunFam" id="3.30.70.1660:FF:000002">
    <property type="entry name" value="Peptide chain release factor 1"/>
    <property type="match status" value="1"/>
</dbReference>
<evidence type="ECO:0000256" key="3">
    <source>
        <dbReference type="ARBA" id="ARBA00022917"/>
    </source>
</evidence>
<dbReference type="PANTHER" id="PTHR43804:SF7">
    <property type="entry name" value="LD18447P"/>
    <property type="match status" value="1"/>
</dbReference>
<dbReference type="EMBL" id="CP151508">
    <property type="protein sequence ID" value="WZN64023.1"/>
    <property type="molecule type" value="Genomic_DNA"/>
</dbReference>
<name>A0AAX4PD03_9CHLO</name>
<feature type="domain" description="Prokaryotic-type class I peptide chain release factors" evidence="5">
    <location>
        <begin position="280"/>
        <end position="296"/>
    </location>
</feature>
<dbReference type="InterPro" id="IPR045853">
    <property type="entry name" value="Pep_chain_release_fac_I_sf"/>
</dbReference>
<dbReference type="PROSITE" id="PS00745">
    <property type="entry name" value="RF_PROK_I"/>
    <property type="match status" value="1"/>
</dbReference>
<gene>
    <name evidence="6" type="ORF">HKI87_08g55770</name>
</gene>
<dbReference type="GO" id="GO:0003747">
    <property type="term" value="F:translation release factor activity"/>
    <property type="evidence" value="ECO:0007669"/>
    <property type="project" value="InterPro"/>
</dbReference>
<dbReference type="Gene3D" id="3.30.160.20">
    <property type="match status" value="1"/>
</dbReference>
<sequence length="415" mass="46655">MVMTMLSRRVAPVWSASLRYLPPLAPLSPLGPKLGSSRSLATSDHHEHHQATSLDFEKARKRVERLVSRYRRLVERANEGDNGDGTVHEEIGRLHPVVSRYERLEALRVERGSASGIAADPDEDDEMRALAREESESLGREIDELEFEVVRGVLPQEDEGTKEILLEVRAGTGGEEAALFASDLLQMYQRMSQRRGWRFQVLSAEESEHGGFREAVAEVSGPDCYNRMRYESGIHRVQRVPKTETGGRVHTSASSVAVMPQATQVELNVPESDLRVETYRSGGAGGQHVNTTDSAVRVTHVPTGISVAIQDDRSQHKNRAKALKILLARLREEETRRRDAALAEKRRSQIGSGDRSERIRTYNFQQGRVTDHRCGLTLHSLDQVLAGGEELEEFYERLDRMRVLEFLENDDGGEE</sequence>
<feature type="region of interest" description="Disordered" evidence="4">
    <location>
        <begin position="33"/>
        <end position="55"/>
    </location>
</feature>
<evidence type="ECO:0000313" key="7">
    <source>
        <dbReference type="Proteomes" id="UP001472866"/>
    </source>
</evidence>
<feature type="compositionally biased region" description="Basic and acidic residues" evidence="4">
    <location>
        <begin position="43"/>
        <end position="55"/>
    </location>
</feature>
<dbReference type="SUPFAM" id="SSF75620">
    <property type="entry name" value="Release factor"/>
    <property type="match status" value="1"/>
</dbReference>
<dbReference type="Proteomes" id="UP001472866">
    <property type="component" value="Chromosome 08"/>
</dbReference>
<keyword evidence="2" id="KW-0488">Methylation</keyword>
<evidence type="ECO:0000256" key="4">
    <source>
        <dbReference type="SAM" id="MobiDB-lite"/>
    </source>
</evidence>
<organism evidence="6 7">
    <name type="scientific">Chloropicon roscoffensis</name>
    <dbReference type="NCBI Taxonomy" id="1461544"/>
    <lineage>
        <taxon>Eukaryota</taxon>
        <taxon>Viridiplantae</taxon>
        <taxon>Chlorophyta</taxon>
        <taxon>Chloropicophyceae</taxon>
        <taxon>Chloropicales</taxon>
        <taxon>Chloropicaceae</taxon>
        <taxon>Chloropicon</taxon>
    </lineage>
</organism>
<comment type="similarity">
    <text evidence="1">Belongs to the prokaryotic/mitochondrial release factor family.</text>
</comment>
<dbReference type="InterPro" id="IPR000352">
    <property type="entry name" value="Pep_chain_release_fac_I"/>
</dbReference>
<keyword evidence="3" id="KW-0648">Protein biosynthesis</keyword>
<dbReference type="Gene3D" id="6.10.140.1950">
    <property type="match status" value="1"/>
</dbReference>
<proteinExistence type="inferred from homology"/>
<dbReference type="InterPro" id="IPR050057">
    <property type="entry name" value="Prokaryotic/Mito_RF"/>
</dbReference>
<dbReference type="SMART" id="SM00937">
    <property type="entry name" value="PCRF"/>
    <property type="match status" value="1"/>
</dbReference>
<evidence type="ECO:0000313" key="6">
    <source>
        <dbReference type="EMBL" id="WZN64023.1"/>
    </source>
</evidence>
<reference evidence="6 7" key="1">
    <citation type="submission" date="2024-03" db="EMBL/GenBank/DDBJ databases">
        <title>Complete genome sequence of the green alga Chloropicon roscoffensis RCC1871.</title>
        <authorList>
            <person name="Lemieux C."/>
            <person name="Pombert J.-F."/>
            <person name="Otis C."/>
            <person name="Turmel M."/>
        </authorList>
    </citation>
    <scope>NUCLEOTIDE SEQUENCE [LARGE SCALE GENOMIC DNA]</scope>
    <source>
        <strain evidence="6 7">RCC1871</strain>
    </source>
</reference>